<dbReference type="AlphaFoldDB" id="A0A3A6Q6L5"/>
<sequence>MDVPRPAVPSDHLAGWRETDATVDEAFSTPVVTVYTHTVVFEETEAREHIRAQTGCDHPWQFFFVSRIRLEPSRDPGPMLTKLVRRKAAAGFTDRLADRGIEQVAERSRRDRSIGDTSGLLVTYGGLVRRSIQDSDGTDPSAVADESTDAASHAHDPSPALLSVPITAVLGVWAAAGDYHVAGGGAPAGPPDSGPSDVVDAVAEAIDPTAARETLLDLIDACGRVG</sequence>
<reference evidence="2 3" key="1">
    <citation type="submission" date="2018-06" db="EMBL/GenBank/DDBJ databases">
        <title>Halonotius sp. F13-13 a new haloarchaeeon isolated from a solar saltern from Isla Cristina, Huelva, Spain.</title>
        <authorList>
            <person name="Duran-Viseras A."/>
            <person name="Sanchez-Porro C."/>
            <person name="Ventosa A."/>
        </authorList>
    </citation>
    <scope>NUCLEOTIDE SEQUENCE [LARGE SCALE GENOMIC DNA]</scope>
    <source>
        <strain evidence="2 3">F13-13</strain>
    </source>
</reference>
<keyword evidence="3" id="KW-1185">Reference proteome</keyword>
<evidence type="ECO:0000313" key="3">
    <source>
        <dbReference type="Proteomes" id="UP000276588"/>
    </source>
</evidence>
<dbReference type="Proteomes" id="UP000276588">
    <property type="component" value="Unassembled WGS sequence"/>
</dbReference>
<evidence type="ECO:0000256" key="1">
    <source>
        <dbReference type="SAM" id="MobiDB-lite"/>
    </source>
</evidence>
<dbReference type="InterPro" id="IPR045396">
    <property type="entry name" value="DUF6517"/>
</dbReference>
<dbReference type="OrthoDB" id="300230at2157"/>
<protein>
    <submittedName>
        <fullName evidence="2">Uncharacterized protein</fullName>
    </submittedName>
</protein>
<dbReference type="RefSeq" id="WP_120103026.1">
    <property type="nucleotide sequence ID" value="NZ_QKNY01000013.1"/>
</dbReference>
<accession>A0A3A6Q6L5</accession>
<evidence type="ECO:0000313" key="2">
    <source>
        <dbReference type="EMBL" id="RJX42776.1"/>
    </source>
</evidence>
<organism evidence="2 3">
    <name type="scientific">Halonotius aquaticus</name>
    <dbReference type="NCBI Taxonomy" id="2216978"/>
    <lineage>
        <taxon>Archaea</taxon>
        <taxon>Methanobacteriati</taxon>
        <taxon>Methanobacteriota</taxon>
        <taxon>Stenosarchaea group</taxon>
        <taxon>Halobacteria</taxon>
        <taxon>Halobacteriales</taxon>
        <taxon>Haloferacaceae</taxon>
        <taxon>Halonotius</taxon>
    </lineage>
</organism>
<dbReference type="Pfam" id="PF20127">
    <property type="entry name" value="DUF6517"/>
    <property type="match status" value="1"/>
</dbReference>
<proteinExistence type="predicted"/>
<gene>
    <name evidence="2" type="ORF">DM826_08780</name>
</gene>
<comment type="caution">
    <text evidence="2">The sequence shown here is derived from an EMBL/GenBank/DDBJ whole genome shotgun (WGS) entry which is preliminary data.</text>
</comment>
<name>A0A3A6Q6L5_9EURY</name>
<dbReference type="EMBL" id="QKNY01000013">
    <property type="protein sequence ID" value="RJX42776.1"/>
    <property type="molecule type" value="Genomic_DNA"/>
</dbReference>
<feature type="region of interest" description="Disordered" evidence="1">
    <location>
        <begin position="131"/>
        <end position="158"/>
    </location>
</feature>